<dbReference type="EMBL" id="KY606587">
    <property type="protein sequence ID" value="ARB06149.1"/>
    <property type="molecule type" value="Genomic_DNA"/>
</dbReference>
<dbReference type="InterPro" id="IPR007197">
    <property type="entry name" value="rSAM"/>
</dbReference>
<dbReference type="CDD" id="cd01335">
    <property type="entry name" value="Radical_SAM"/>
    <property type="match status" value="1"/>
</dbReference>
<keyword evidence="2" id="KW-0949">S-adenosyl-L-methionine</keyword>
<evidence type="ECO:0000256" key="5">
    <source>
        <dbReference type="ARBA" id="ARBA00023004"/>
    </source>
</evidence>
<keyword evidence="1" id="KW-0004">4Fe-4S</keyword>
<keyword evidence="3" id="KW-0479">Metal-binding</keyword>
<evidence type="ECO:0000256" key="6">
    <source>
        <dbReference type="ARBA" id="ARBA00023014"/>
    </source>
</evidence>
<keyword evidence="5" id="KW-0408">Iron</keyword>
<dbReference type="GO" id="GO:0051539">
    <property type="term" value="F:4 iron, 4 sulfur cluster binding"/>
    <property type="evidence" value="ECO:0007669"/>
    <property type="project" value="UniProtKB-KW"/>
</dbReference>
<dbReference type="OrthoDB" id="5981at10239"/>
<dbReference type="Proteomes" id="UP000224401">
    <property type="component" value="Segment"/>
</dbReference>
<protein>
    <submittedName>
        <fullName evidence="8">Radical SAM protein</fullName>
    </submittedName>
</protein>
<dbReference type="InterPro" id="IPR024924">
    <property type="entry name" value="7-CO-7-deazaguanine_synth-like"/>
</dbReference>
<keyword evidence="6" id="KW-0411">Iron-sulfur</keyword>
<evidence type="ECO:0000313" key="9">
    <source>
        <dbReference type="Proteomes" id="UP000224401"/>
    </source>
</evidence>
<name>A0A1V0DYC7_9CAUD</name>
<dbReference type="SFLD" id="SFLDS00029">
    <property type="entry name" value="Radical_SAM"/>
    <property type="match status" value="1"/>
</dbReference>
<evidence type="ECO:0000256" key="3">
    <source>
        <dbReference type="ARBA" id="ARBA00022723"/>
    </source>
</evidence>
<evidence type="ECO:0000313" key="8">
    <source>
        <dbReference type="EMBL" id="ARB06149.1"/>
    </source>
</evidence>
<sequence length="277" mass="31599">MFGHNEIVGKRAFPDDDKLLVTSIFVTMQGEGPFSGMPAVFVRLAKCNLACSFCDTYFDSGDWLTFDELDTCIDDLLWDASPVLDKEDYVLIITGGEPMLQKALVPYLYSQDRKWRHVQIESNGIIVQDIPAAVTLVVSPKCLEKDGRATRYIKPNPKMLERADHLKFVMESNGNSPYSKLPDWAFEWARGDEHSSTDIFVSPMNVYNRAPKQAKVDRLTNQTTLRDRSEIEEVISFWEPGLLDLEVNRDNHEYTARYAVRHGLRFQVQAHLYAGLA</sequence>
<dbReference type="InterPro" id="IPR013785">
    <property type="entry name" value="Aldolase_TIM"/>
</dbReference>
<dbReference type="Gene3D" id="3.20.20.70">
    <property type="entry name" value="Aldolase class I"/>
    <property type="match status" value="1"/>
</dbReference>
<dbReference type="PANTHER" id="PTHR42836:SF1">
    <property type="entry name" value="7-CARBOXY-7-DEAZAGUANINE SYNTHASE"/>
    <property type="match status" value="1"/>
</dbReference>
<reference evidence="8 9" key="1">
    <citation type="submission" date="2017-02" db="EMBL/GenBank/DDBJ databases">
        <title>A novel roseosiphophage isolated from the oligotrophic South China Sea.</title>
        <authorList>
            <person name="Yang Y."/>
            <person name="Cai L."/>
            <person name="Zhang R."/>
        </authorList>
    </citation>
    <scope>NUCLEOTIDE SEQUENCE [LARGE SCALE GENOMIC DNA]</scope>
</reference>
<evidence type="ECO:0000256" key="1">
    <source>
        <dbReference type="ARBA" id="ARBA00022485"/>
    </source>
</evidence>
<keyword evidence="9" id="KW-1185">Reference proteome</keyword>
<dbReference type="SUPFAM" id="SSF102114">
    <property type="entry name" value="Radical SAM enzymes"/>
    <property type="match status" value="1"/>
</dbReference>
<evidence type="ECO:0000256" key="4">
    <source>
        <dbReference type="ARBA" id="ARBA00022842"/>
    </source>
</evidence>
<evidence type="ECO:0000256" key="2">
    <source>
        <dbReference type="ARBA" id="ARBA00022691"/>
    </source>
</evidence>
<accession>A0A1V0DYC7</accession>
<evidence type="ECO:0000256" key="7">
    <source>
        <dbReference type="ARBA" id="ARBA00023239"/>
    </source>
</evidence>
<keyword evidence="4" id="KW-0460">Magnesium</keyword>
<proteinExistence type="inferred from homology"/>
<dbReference type="GO" id="GO:0046872">
    <property type="term" value="F:metal ion binding"/>
    <property type="evidence" value="ECO:0007669"/>
    <property type="project" value="UniProtKB-KW"/>
</dbReference>
<dbReference type="PANTHER" id="PTHR42836">
    <property type="entry name" value="7-CARBOXY-7-DEAZAGUANINE SYNTHASE"/>
    <property type="match status" value="1"/>
</dbReference>
<gene>
    <name evidence="8" type="ORF">vBDshSR5C_95</name>
</gene>
<keyword evidence="7" id="KW-0456">Lyase</keyword>
<dbReference type="HAMAP" id="MF_00917">
    <property type="entry name" value="QueE"/>
    <property type="match status" value="1"/>
</dbReference>
<organism evidence="8 9">
    <name type="scientific">Dinoroseobacter phage vB_DshS-R5C</name>
    <dbReference type="NCBI Taxonomy" id="1965368"/>
    <lineage>
        <taxon>Viruses</taxon>
        <taxon>Duplodnaviria</taxon>
        <taxon>Heunggongvirae</taxon>
        <taxon>Uroviricota</taxon>
        <taxon>Caudoviricetes</taxon>
        <taxon>Nanhaivirus</taxon>
        <taxon>Nanhaivirus D5C</taxon>
    </lineage>
</organism>
<dbReference type="GO" id="GO:0016829">
    <property type="term" value="F:lyase activity"/>
    <property type="evidence" value="ECO:0007669"/>
    <property type="project" value="UniProtKB-KW"/>
</dbReference>
<dbReference type="InterPro" id="IPR058240">
    <property type="entry name" value="rSAM_sf"/>
</dbReference>